<evidence type="ECO:0000313" key="1">
    <source>
        <dbReference type="EMBL" id="RVW87977.1"/>
    </source>
</evidence>
<sequence length="161" mass="18708">MTFPWKISWEKVALDQYIRENYLKETLKKLRARVGGNKKSYWDIPCTLLEILSGRKSHSNYHYEHPVNLAGYAWKLWEEGKALELVDQALDGSYPNSIVIRCIHIALLCVQENPMDRPTMTDIVAMLGSESEVEISHWKSLEEMPTYNFHTTALLDSYMVL</sequence>
<dbReference type="GO" id="GO:0016301">
    <property type="term" value="F:kinase activity"/>
    <property type="evidence" value="ECO:0007669"/>
    <property type="project" value="UniProtKB-KW"/>
</dbReference>
<dbReference type="EMBL" id="QGNW01000178">
    <property type="protein sequence ID" value="RVW87977.1"/>
    <property type="molecule type" value="Genomic_DNA"/>
</dbReference>
<reference evidence="1 2" key="1">
    <citation type="journal article" date="2018" name="PLoS Genet.">
        <title>Population sequencing reveals clonal diversity and ancestral inbreeding in the grapevine cultivar Chardonnay.</title>
        <authorList>
            <person name="Roach M.J."/>
            <person name="Johnson D.L."/>
            <person name="Bohlmann J."/>
            <person name="van Vuuren H.J."/>
            <person name="Jones S.J."/>
            <person name="Pretorius I.S."/>
            <person name="Schmidt S.A."/>
            <person name="Borneman A.R."/>
        </authorList>
    </citation>
    <scope>NUCLEOTIDE SEQUENCE [LARGE SCALE GENOMIC DNA]</scope>
    <source>
        <strain evidence="2">cv. Chardonnay</strain>
        <tissue evidence="1">Leaf</tissue>
    </source>
</reference>
<organism evidence="1 2">
    <name type="scientific">Vitis vinifera</name>
    <name type="common">Grape</name>
    <dbReference type="NCBI Taxonomy" id="29760"/>
    <lineage>
        <taxon>Eukaryota</taxon>
        <taxon>Viridiplantae</taxon>
        <taxon>Streptophyta</taxon>
        <taxon>Embryophyta</taxon>
        <taxon>Tracheophyta</taxon>
        <taxon>Spermatophyta</taxon>
        <taxon>Magnoliopsida</taxon>
        <taxon>eudicotyledons</taxon>
        <taxon>Gunneridae</taxon>
        <taxon>Pentapetalae</taxon>
        <taxon>rosids</taxon>
        <taxon>Vitales</taxon>
        <taxon>Vitaceae</taxon>
        <taxon>Viteae</taxon>
        <taxon>Vitis</taxon>
    </lineage>
</organism>
<accession>A0A438HU34</accession>
<name>A0A438HU34_VITVI</name>
<keyword evidence="1" id="KW-0418">Kinase</keyword>
<proteinExistence type="predicted"/>
<dbReference type="SUPFAM" id="SSF56112">
    <property type="entry name" value="Protein kinase-like (PK-like)"/>
    <property type="match status" value="1"/>
</dbReference>
<dbReference type="Proteomes" id="UP000288805">
    <property type="component" value="Unassembled WGS sequence"/>
</dbReference>
<keyword evidence="1" id="KW-0675">Receptor</keyword>
<dbReference type="PANTHER" id="PTHR27006">
    <property type="entry name" value="PROMASTIGOTE SURFACE ANTIGEN PROTEIN PSA"/>
    <property type="match status" value="1"/>
</dbReference>
<protein>
    <submittedName>
        <fullName evidence="1">Putative cysteine-rich receptor-like protein kinase 30</fullName>
    </submittedName>
</protein>
<dbReference type="PANTHER" id="PTHR27006:SF606">
    <property type="entry name" value="INTERLEUKIN-1 RECEPTOR-ASSOCIATED KINASE 4"/>
    <property type="match status" value="1"/>
</dbReference>
<comment type="caution">
    <text evidence="1">The sequence shown here is derived from an EMBL/GenBank/DDBJ whole genome shotgun (WGS) entry which is preliminary data.</text>
</comment>
<dbReference type="AlphaFoldDB" id="A0A438HU34"/>
<dbReference type="Gene3D" id="1.10.510.10">
    <property type="entry name" value="Transferase(Phosphotransferase) domain 1"/>
    <property type="match status" value="1"/>
</dbReference>
<evidence type="ECO:0000313" key="2">
    <source>
        <dbReference type="Proteomes" id="UP000288805"/>
    </source>
</evidence>
<keyword evidence="1" id="KW-0808">Transferase</keyword>
<gene>
    <name evidence="1" type="primary">CRK30</name>
    <name evidence="1" type="ORF">CK203_033906</name>
</gene>
<dbReference type="InterPro" id="IPR011009">
    <property type="entry name" value="Kinase-like_dom_sf"/>
</dbReference>